<dbReference type="Pfam" id="PF25023">
    <property type="entry name" value="TEN_YD-shell"/>
    <property type="match status" value="4"/>
</dbReference>
<evidence type="ECO:0000259" key="4">
    <source>
        <dbReference type="Pfam" id="PF20148"/>
    </source>
</evidence>
<dbReference type="Pfam" id="PF20148">
    <property type="entry name" value="DUF6531"/>
    <property type="match status" value="1"/>
</dbReference>
<gene>
    <name evidence="6" type="ORF">PNE45_03775</name>
</gene>
<feature type="domain" description="DUF6531" evidence="4">
    <location>
        <begin position="164"/>
        <end position="235"/>
    </location>
</feature>
<feature type="domain" description="Teneurin-like YD-shell" evidence="5">
    <location>
        <begin position="967"/>
        <end position="1121"/>
    </location>
</feature>
<dbReference type="PANTHER" id="PTHR32305">
    <property type="match status" value="1"/>
</dbReference>
<feature type="domain" description="Teneurin-like YD-shell" evidence="5">
    <location>
        <begin position="287"/>
        <end position="428"/>
    </location>
</feature>
<dbReference type="Pfam" id="PF05593">
    <property type="entry name" value="RHS_repeat"/>
    <property type="match status" value="6"/>
</dbReference>
<feature type="transmembrane region" description="Helical" evidence="3">
    <location>
        <begin position="1630"/>
        <end position="1648"/>
    </location>
</feature>
<keyword evidence="3" id="KW-0812">Transmembrane</keyword>
<dbReference type="NCBIfam" id="TIGR03696">
    <property type="entry name" value="Rhs_assc_core"/>
    <property type="match status" value="1"/>
</dbReference>
<keyword evidence="3" id="KW-1133">Transmembrane helix</keyword>
<reference evidence="6" key="1">
    <citation type="submission" date="2023-01" db="EMBL/GenBank/DDBJ databases">
        <title>Human gut microbiome strain richness.</title>
        <authorList>
            <person name="Chen-Liaw A."/>
        </authorList>
    </citation>
    <scope>NUCLEOTIDE SEQUENCE</scope>
    <source>
        <strain evidence="6">1001283st1_D2_1001283B150209_150212</strain>
    </source>
</reference>
<dbReference type="SUPFAM" id="SSF69304">
    <property type="entry name" value="Tricorn protease N-terminal domain"/>
    <property type="match status" value="1"/>
</dbReference>
<name>A0AAP3Q1L0_9FIRM</name>
<feature type="region of interest" description="Disordered" evidence="2">
    <location>
        <begin position="137"/>
        <end position="163"/>
    </location>
</feature>
<evidence type="ECO:0000256" key="2">
    <source>
        <dbReference type="SAM" id="MobiDB-lite"/>
    </source>
</evidence>
<keyword evidence="3" id="KW-0472">Membrane</keyword>
<dbReference type="EMBL" id="JAQLYE010000005">
    <property type="protein sequence ID" value="MDB8017146.1"/>
    <property type="molecule type" value="Genomic_DNA"/>
</dbReference>
<sequence>MIRDFSEKAKQKLEGYADDAAASSTWGKINDWFSDRGMDFRSWTGKLGIENYINDVDTYHQKIIDKNNATKKKIDTIFSNVQSVDTKSMAAMNRQITCGNNIIKLINDLAASISPDGGNLDMAGMKGTLDADAARIKNPESAKSEKTEKEKLGAGDTSCKKSSDPVNLSTGNFIYDHEDMQAGGEIPLSFHRYYNSKDTGTGTMGSCFLHNYEMEVQKQPDQKAAVRMHDGQFYYFAETDTGYVAENAAMGLLERTEDGYKLTCHPGMDAVYFDENGKAARQENTNKRGITFIRDERGRLAKAETDTGSFLEYAYDSEGMLKEVTDHAGRKVKLEYDGDMLKTVTTPSGAVYTYSYGDNGRITETVNARNVTAVRNRYDSLFRVTHQEFPDGGTMDFEYDDKNSRVTLTERNGSRITYVHDSRYRNTATLYEDGTREKYLYNDRNQCICRTDRNGHTVRMSYDSRGNLTQTVDAGKRRINFTYDIYNNLTSLSINGKTRLKNHYDSKGNLTGTTDALGNRTKIKNDVFGRAEKITYADGSSTELSYDRRGNITAVTDGNGNSTSYEYDLLNRVIKTTDANNNGTHFSYDASDRISTVTDALGNVRKYTYNAGGKVTGLTDFDGKTVSFDYNDLGKISAYTDKEGYRAELAYDRMWNVSSIKSPDGGIQRFIYDSDNRLKEHTLPMGGKIRYAYDAAGNLLSETDAAGNTARYAYDEADRLVRMEAADGAVTTFGYDHEGNLVSETDALGHVTEYTYDDLGRRTGVTDAAGETTSVCYNEIGNVDRICHPNGSSTVYTYEKGGRLRSVLYPDGSGEKYSYDAKGNMTERITMSGERYHYSYDVLDRIVSITNAVGGTQHFEYDALGHVTEAADENGNITRYEYTPNGNLSKVTDALGNETFYQYDAMGHLTQTSCTGTGGEQTQNTAYTWDKEGHVVAVTDQLGDMEIYTYDPAGRMTSKTDRDGYETAISYGADGQVEEIRYADGRTVSLTYNAIRQLEEVKDWLGTTKITMDEAGRVSSVTDPYGKTVGYEWGSMGERTALIYPDGKRAEYEYNNAMQLTAMKLMSNEAPEQTILYSYDEAGRLTGKQMPGGSSTSYAYGNLGRVSEILHTGADFEEHYHYGYDLIGNKISAEKNRQGINADSGRYEYSYDVMNRLTGVSYDGMPQRQYSYDAFGNRSRKTEYTPNGKLITTYGYNTKNQLITENSENGIRNYSYDHRGNLLSVTSGEDVLKAYGFDAANNMTESMGLTAGMVKRATYEYNGLGHRMGQNLIAGNSDPQKNIHYTLDLTRQYHNLLQKSTDKGIQGNPLHSTQTYFWDGNVTGMEEEGKDHFYFQDDLGSPMRIADEMGRSEETYGFDEFGNSIECSINAVTNPMQTFGFTGYQMDEAGGLYFAQARRYDAGAGRFVSEDFLKGHIAVPYTMNHYNYCWNRPMDLVDLNGKFPSWRDLKKFWNKYIYGEEYVISVSTVEVTGRDIGLGTYWGRTDDITKPSAQYTGSWIKKVTTTDGDDGISQSYSLNIPSIDLGKKNKFGIPTSLGVTCSKDGVSLDANIGIDIGKLNVNIPISVGLNWDNLVSIDASLNGGWADNSYGLDLSAGLHPGSNLKVGVHSTKSNGIKTSTDKCGVYMRMGYVYVVVIAAAALVSMLYGNDPSSAGQTIINFINNFVNNGVCPALQ</sequence>
<accession>A0AAP3Q1L0</accession>
<evidence type="ECO:0000313" key="7">
    <source>
        <dbReference type="Proteomes" id="UP001212823"/>
    </source>
</evidence>
<evidence type="ECO:0000313" key="6">
    <source>
        <dbReference type="EMBL" id="MDB8017146.1"/>
    </source>
</evidence>
<dbReference type="Proteomes" id="UP001212823">
    <property type="component" value="Unassembled WGS sequence"/>
</dbReference>
<proteinExistence type="predicted"/>
<evidence type="ECO:0000259" key="5">
    <source>
        <dbReference type="Pfam" id="PF25023"/>
    </source>
</evidence>
<dbReference type="NCBIfam" id="TIGR01643">
    <property type="entry name" value="YD_repeat_2x"/>
    <property type="match status" value="13"/>
</dbReference>
<evidence type="ECO:0000256" key="1">
    <source>
        <dbReference type="ARBA" id="ARBA00022737"/>
    </source>
</evidence>
<dbReference type="InterPro" id="IPR031325">
    <property type="entry name" value="RHS_repeat"/>
</dbReference>
<dbReference type="InterPro" id="IPR050708">
    <property type="entry name" value="T6SS_VgrG/RHS"/>
</dbReference>
<feature type="domain" description="Teneurin-like YD-shell" evidence="5">
    <location>
        <begin position="711"/>
        <end position="850"/>
    </location>
</feature>
<protein>
    <submittedName>
        <fullName evidence="6">DUF6531 domain-containing protein</fullName>
    </submittedName>
</protein>
<keyword evidence="1" id="KW-0677">Repeat</keyword>
<comment type="caution">
    <text evidence="6">The sequence shown here is derived from an EMBL/GenBank/DDBJ whole genome shotgun (WGS) entry which is preliminary data.</text>
</comment>
<feature type="domain" description="Teneurin-like YD-shell" evidence="5">
    <location>
        <begin position="1131"/>
        <end position="1434"/>
    </location>
</feature>
<dbReference type="InterPro" id="IPR022385">
    <property type="entry name" value="Rhs_assc_core"/>
</dbReference>
<evidence type="ECO:0000256" key="3">
    <source>
        <dbReference type="SAM" id="Phobius"/>
    </source>
</evidence>
<dbReference type="RefSeq" id="WP_306775232.1">
    <property type="nucleotide sequence ID" value="NZ_JADPAO010000004.1"/>
</dbReference>
<dbReference type="InterPro" id="IPR006530">
    <property type="entry name" value="YD"/>
</dbReference>
<dbReference type="PANTHER" id="PTHR32305:SF15">
    <property type="entry name" value="PROTEIN RHSA-RELATED"/>
    <property type="match status" value="1"/>
</dbReference>
<dbReference type="InterPro" id="IPR056823">
    <property type="entry name" value="TEN-like_YD-shell"/>
</dbReference>
<dbReference type="InterPro" id="IPR045351">
    <property type="entry name" value="DUF6531"/>
</dbReference>
<organism evidence="6 7">
    <name type="scientific">Agathobacter rectalis</name>
    <dbReference type="NCBI Taxonomy" id="39491"/>
    <lineage>
        <taxon>Bacteria</taxon>
        <taxon>Bacillati</taxon>
        <taxon>Bacillota</taxon>
        <taxon>Clostridia</taxon>
        <taxon>Lachnospirales</taxon>
        <taxon>Lachnospiraceae</taxon>
        <taxon>Agathobacter</taxon>
    </lineage>
</organism>
<dbReference type="Gene3D" id="2.180.10.10">
    <property type="entry name" value="RHS repeat-associated core"/>
    <property type="match status" value="5"/>
</dbReference>